<feature type="domain" description="Prokaryotic-type class I peptide chain release factors" evidence="5">
    <location>
        <begin position="246"/>
        <end position="262"/>
    </location>
</feature>
<dbReference type="InterPro" id="IPR050057">
    <property type="entry name" value="Prokaryotic/Mito_RF"/>
</dbReference>
<keyword evidence="2" id="KW-0648">Protein biosynthesis</keyword>
<dbReference type="InterPro" id="IPR000352">
    <property type="entry name" value="Pep_chain_release_fac_I"/>
</dbReference>
<dbReference type="SMART" id="SM00937">
    <property type="entry name" value="PCRF"/>
    <property type="match status" value="1"/>
</dbReference>
<evidence type="ECO:0000313" key="7">
    <source>
        <dbReference type="Proteomes" id="UP001485043"/>
    </source>
</evidence>
<dbReference type="NCBIfam" id="NF001859">
    <property type="entry name" value="PRK00591.1"/>
    <property type="match status" value="1"/>
</dbReference>
<dbReference type="Gene3D" id="6.10.140.1950">
    <property type="match status" value="1"/>
</dbReference>
<dbReference type="FunFam" id="3.30.160.20:FF:000004">
    <property type="entry name" value="Peptide chain release factor 1"/>
    <property type="match status" value="1"/>
</dbReference>
<organism evidence="6 7">
    <name type="scientific">Apatococcus fuscideae</name>
    <dbReference type="NCBI Taxonomy" id="2026836"/>
    <lineage>
        <taxon>Eukaryota</taxon>
        <taxon>Viridiplantae</taxon>
        <taxon>Chlorophyta</taxon>
        <taxon>core chlorophytes</taxon>
        <taxon>Trebouxiophyceae</taxon>
        <taxon>Chlorellales</taxon>
        <taxon>Chlorellaceae</taxon>
        <taxon>Apatococcus</taxon>
    </lineage>
</organism>
<dbReference type="InterPro" id="IPR045853">
    <property type="entry name" value="Pep_chain_release_fac_I_sf"/>
</dbReference>
<dbReference type="Pfam" id="PF00472">
    <property type="entry name" value="RF-1"/>
    <property type="match status" value="1"/>
</dbReference>
<dbReference type="PANTHER" id="PTHR43804:SF8">
    <property type="entry name" value="PEPTIDE CHAIN RELEASE FACTOR APG3, CHLOROPLASTIC"/>
    <property type="match status" value="1"/>
</dbReference>
<accession>A0AAW1SXE1</accession>
<dbReference type="NCBIfam" id="TIGR00019">
    <property type="entry name" value="prfA"/>
    <property type="match status" value="1"/>
</dbReference>
<evidence type="ECO:0000256" key="1">
    <source>
        <dbReference type="ARBA" id="ARBA00010835"/>
    </source>
</evidence>
<keyword evidence="7" id="KW-1185">Reference proteome</keyword>
<dbReference type="Gene3D" id="3.30.70.1660">
    <property type="match status" value="2"/>
</dbReference>
<sequence length="405" mass="45461">MACGQRFQSVIAQAVAEPYVIQKLRDTEQRYQELTASMADPDKMSDSSEFQRLAKAASALEQTVSAYREYNDTQQQLAEAKQMLKESEGDAEMVALARDEIDALTRRTETLVDEIKLLLLPRDPLDDKNIMLEVRAGTGGDEAGLWAADLLRMYQRYADSQRWKTYIISENPAEAGGFKEVVVQLSGDNVYSKLKFESGVHRVQRVPATESQGRVHTSTATVAIMPEVDDVDIKIDPKDIDLSTARSGGAGGQNVNKVETAVDLMHKPTGIRIFCTQERSQLKNKERALSLLRAKLFELESEKQRAEISARRKSQVGSGSRSEKIKTYNYKDSRVSDHRTKVNYSLDRMLEGDLEECIQSLIALDQKELLEEMQSFESWSSDAFRGPGRVLSALHCLPSDRAQAR</sequence>
<dbReference type="GO" id="GO:0016149">
    <property type="term" value="F:translation release factor activity, codon specific"/>
    <property type="evidence" value="ECO:0007669"/>
    <property type="project" value="InterPro"/>
</dbReference>
<evidence type="ECO:0000256" key="4">
    <source>
        <dbReference type="SAM" id="MobiDB-lite"/>
    </source>
</evidence>
<dbReference type="HAMAP" id="MF_00093">
    <property type="entry name" value="Rel_fac_1"/>
    <property type="match status" value="1"/>
</dbReference>
<comment type="caution">
    <text evidence="6">The sequence shown here is derived from an EMBL/GenBank/DDBJ whole genome shotgun (WGS) entry which is preliminary data.</text>
</comment>
<evidence type="ECO:0000259" key="5">
    <source>
        <dbReference type="PROSITE" id="PS00745"/>
    </source>
</evidence>
<comment type="similarity">
    <text evidence="1">Belongs to the prokaryotic/mitochondrial release factor family.</text>
</comment>
<protein>
    <recommendedName>
        <fullName evidence="5">Prokaryotic-type class I peptide chain release factors domain-containing protein</fullName>
    </recommendedName>
</protein>
<dbReference type="Pfam" id="PF03462">
    <property type="entry name" value="PCRF"/>
    <property type="match status" value="1"/>
</dbReference>
<dbReference type="Proteomes" id="UP001485043">
    <property type="component" value="Unassembled WGS sequence"/>
</dbReference>
<dbReference type="AlphaFoldDB" id="A0AAW1SXE1"/>
<dbReference type="PROSITE" id="PS00745">
    <property type="entry name" value="RF_PROK_I"/>
    <property type="match status" value="1"/>
</dbReference>
<evidence type="ECO:0000256" key="2">
    <source>
        <dbReference type="ARBA" id="ARBA00022917"/>
    </source>
</evidence>
<dbReference type="Gene3D" id="3.30.160.20">
    <property type="match status" value="1"/>
</dbReference>
<dbReference type="FunFam" id="3.30.70.1660:FF:000002">
    <property type="entry name" value="Peptide chain release factor 1"/>
    <property type="match status" value="1"/>
</dbReference>
<dbReference type="InterPro" id="IPR005139">
    <property type="entry name" value="PCRF"/>
</dbReference>
<evidence type="ECO:0000256" key="3">
    <source>
        <dbReference type="SAM" id="Coils"/>
    </source>
</evidence>
<proteinExistence type="inferred from homology"/>
<evidence type="ECO:0000313" key="6">
    <source>
        <dbReference type="EMBL" id="KAK9862032.1"/>
    </source>
</evidence>
<feature type="coiled-coil region" evidence="3">
    <location>
        <begin position="70"/>
        <end position="114"/>
    </location>
</feature>
<dbReference type="GO" id="GO:0005737">
    <property type="term" value="C:cytoplasm"/>
    <property type="evidence" value="ECO:0007669"/>
    <property type="project" value="UniProtKB-ARBA"/>
</dbReference>
<dbReference type="EMBL" id="JALJOV010000666">
    <property type="protein sequence ID" value="KAK9862032.1"/>
    <property type="molecule type" value="Genomic_DNA"/>
</dbReference>
<dbReference type="SUPFAM" id="SSF75620">
    <property type="entry name" value="Release factor"/>
    <property type="match status" value="1"/>
</dbReference>
<reference evidence="6 7" key="1">
    <citation type="journal article" date="2024" name="Nat. Commun.">
        <title>Phylogenomics reveals the evolutionary origins of lichenization in chlorophyte algae.</title>
        <authorList>
            <person name="Puginier C."/>
            <person name="Libourel C."/>
            <person name="Otte J."/>
            <person name="Skaloud P."/>
            <person name="Haon M."/>
            <person name="Grisel S."/>
            <person name="Petersen M."/>
            <person name="Berrin J.G."/>
            <person name="Delaux P.M."/>
            <person name="Dal Grande F."/>
            <person name="Keller J."/>
        </authorList>
    </citation>
    <scope>NUCLEOTIDE SEQUENCE [LARGE SCALE GENOMIC DNA]</scope>
    <source>
        <strain evidence="6 7">SAG 2523</strain>
    </source>
</reference>
<dbReference type="PANTHER" id="PTHR43804">
    <property type="entry name" value="LD18447P"/>
    <property type="match status" value="1"/>
</dbReference>
<dbReference type="InterPro" id="IPR004373">
    <property type="entry name" value="RF-1"/>
</dbReference>
<feature type="region of interest" description="Disordered" evidence="4">
    <location>
        <begin position="307"/>
        <end position="329"/>
    </location>
</feature>
<gene>
    <name evidence="6" type="ORF">WJX84_006204</name>
</gene>
<keyword evidence="3" id="KW-0175">Coiled coil</keyword>
<name>A0AAW1SXE1_9CHLO</name>